<dbReference type="GO" id="GO:0022625">
    <property type="term" value="C:cytosolic large ribosomal subunit"/>
    <property type="evidence" value="ECO:0000318"/>
    <property type="project" value="GO_Central"/>
</dbReference>
<organism evidence="7 8">
    <name type="scientific">Helianthus annuus</name>
    <name type="common">Common sunflower</name>
    <dbReference type="NCBI Taxonomy" id="4232"/>
    <lineage>
        <taxon>Eukaryota</taxon>
        <taxon>Viridiplantae</taxon>
        <taxon>Streptophyta</taxon>
        <taxon>Embryophyta</taxon>
        <taxon>Tracheophyta</taxon>
        <taxon>Spermatophyta</taxon>
        <taxon>Magnoliopsida</taxon>
        <taxon>eudicotyledons</taxon>
        <taxon>Gunneridae</taxon>
        <taxon>Pentapetalae</taxon>
        <taxon>asterids</taxon>
        <taxon>campanulids</taxon>
        <taxon>Asterales</taxon>
        <taxon>Asteraceae</taxon>
        <taxon>Asteroideae</taxon>
        <taxon>Heliantheae alliance</taxon>
        <taxon>Heliantheae</taxon>
        <taxon>Helianthus</taxon>
    </lineage>
</organism>
<feature type="compositionally biased region" description="Polar residues" evidence="6">
    <location>
        <begin position="57"/>
        <end position="80"/>
    </location>
</feature>
<evidence type="ECO:0000256" key="5">
    <source>
        <dbReference type="ARBA" id="ARBA00023274"/>
    </source>
</evidence>
<evidence type="ECO:0000256" key="3">
    <source>
        <dbReference type="ARBA" id="ARBA00022884"/>
    </source>
</evidence>
<keyword evidence="5" id="KW-0687">Ribonucleoprotein</keyword>
<evidence type="ECO:0000256" key="6">
    <source>
        <dbReference type="SAM" id="MobiDB-lite"/>
    </source>
</evidence>
<evidence type="ECO:0000313" key="7">
    <source>
        <dbReference type="EMBL" id="OTG06819.1"/>
    </source>
</evidence>
<dbReference type="AlphaFoldDB" id="A0A251T7S0"/>
<dbReference type="GO" id="GO:0003729">
    <property type="term" value="F:mRNA binding"/>
    <property type="evidence" value="ECO:0007669"/>
    <property type="project" value="UniProtKB-ARBA"/>
</dbReference>
<proteinExistence type="inferred from homology"/>
<dbReference type="PANTHER" id="PTHR11620">
    <property type="entry name" value="60S RIBOSOMAL PROTEIN L23A"/>
    <property type="match status" value="1"/>
</dbReference>
<evidence type="ECO:0000256" key="1">
    <source>
        <dbReference type="ARBA" id="ARBA00006700"/>
    </source>
</evidence>
<feature type="region of interest" description="Disordered" evidence="6">
    <location>
        <begin position="57"/>
        <end position="138"/>
    </location>
</feature>
<dbReference type="Proteomes" id="UP000215914">
    <property type="component" value="Chromosome 11"/>
</dbReference>
<dbReference type="InterPro" id="IPR013025">
    <property type="entry name" value="Ribosomal_uL23-like"/>
</dbReference>
<keyword evidence="3" id="KW-0694">RNA-binding</keyword>
<comment type="similarity">
    <text evidence="1">Belongs to the universal ribosomal protein uL23 family.</text>
</comment>
<dbReference type="HAMAP" id="MF_01369_A">
    <property type="entry name" value="Ribosomal_uL23_A"/>
    <property type="match status" value="1"/>
</dbReference>
<evidence type="ECO:0000313" key="8">
    <source>
        <dbReference type="Proteomes" id="UP000215914"/>
    </source>
</evidence>
<keyword evidence="4 7" id="KW-0689">Ribosomal protein</keyword>
<dbReference type="InterPro" id="IPR012678">
    <property type="entry name" value="Ribosomal_uL23/eL15/eS24_sf"/>
</dbReference>
<gene>
    <name evidence="7" type="ORF">HannXRQ_Chr11g0323511</name>
</gene>
<dbReference type="STRING" id="4232.A0A251T7S0"/>
<dbReference type="GO" id="GO:0019843">
    <property type="term" value="F:rRNA binding"/>
    <property type="evidence" value="ECO:0007669"/>
    <property type="project" value="UniProtKB-KW"/>
</dbReference>
<dbReference type="GO" id="GO:0006412">
    <property type="term" value="P:translation"/>
    <property type="evidence" value="ECO:0007669"/>
    <property type="project" value="InterPro"/>
</dbReference>
<feature type="compositionally biased region" description="Polar residues" evidence="6">
    <location>
        <begin position="107"/>
        <end position="127"/>
    </location>
</feature>
<evidence type="ECO:0000256" key="4">
    <source>
        <dbReference type="ARBA" id="ARBA00022980"/>
    </source>
</evidence>
<dbReference type="EMBL" id="CM007900">
    <property type="protein sequence ID" value="OTG06819.1"/>
    <property type="molecule type" value="Genomic_DNA"/>
</dbReference>
<protein>
    <submittedName>
        <fullName evidence="7">Putative ribosomal protein L25/L23</fullName>
    </submittedName>
</protein>
<reference evidence="8" key="1">
    <citation type="journal article" date="2017" name="Nature">
        <title>The sunflower genome provides insights into oil metabolism, flowering and Asterid evolution.</title>
        <authorList>
            <person name="Badouin H."/>
            <person name="Gouzy J."/>
            <person name="Grassa C.J."/>
            <person name="Murat F."/>
            <person name="Staton S.E."/>
            <person name="Cottret L."/>
            <person name="Lelandais-Briere C."/>
            <person name="Owens G.L."/>
            <person name="Carrere S."/>
            <person name="Mayjonade B."/>
            <person name="Legrand L."/>
            <person name="Gill N."/>
            <person name="Kane N.C."/>
            <person name="Bowers J.E."/>
            <person name="Hubner S."/>
            <person name="Bellec A."/>
            <person name="Berard A."/>
            <person name="Berges H."/>
            <person name="Blanchet N."/>
            <person name="Boniface M.C."/>
            <person name="Brunel D."/>
            <person name="Catrice O."/>
            <person name="Chaidir N."/>
            <person name="Claudel C."/>
            <person name="Donnadieu C."/>
            <person name="Faraut T."/>
            <person name="Fievet G."/>
            <person name="Helmstetter N."/>
            <person name="King M."/>
            <person name="Knapp S.J."/>
            <person name="Lai Z."/>
            <person name="Le Paslier M.C."/>
            <person name="Lippi Y."/>
            <person name="Lorenzon L."/>
            <person name="Mandel J.R."/>
            <person name="Marage G."/>
            <person name="Marchand G."/>
            <person name="Marquand E."/>
            <person name="Bret-Mestries E."/>
            <person name="Morien E."/>
            <person name="Nambeesan S."/>
            <person name="Nguyen T."/>
            <person name="Pegot-Espagnet P."/>
            <person name="Pouilly N."/>
            <person name="Raftis F."/>
            <person name="Sallet E."/>
            <person name="Schiex T."/>
            <person name="Thomas J."/>
            <person name="Vandecasteele C."/>
            <person name="Vares D."/>
            <person name="Vear F."/>
            <person name="Vautrin S."/>
            <person name="Crespi M."/>
            <person name="Mangin B."/>
            <person name="Burke J.M."/>
            <person name="Salse J."/>
            <person name="Munos S."/>
            <person name="Vincourt P."/>
            <person name="Rieseberg L.H."/>
            <person name="Langlade N.B."/>
        </authorList>
    </citation>
    <scope>NUCLEOTIDE SEQUENCE [LARGE SCALE GENOMIC DNA]</scope>
    <source>
        <strain evidence="8">cv. SF193</strain>
    </source>
</reference>
<evidence type="ECO:0000256" key="2">
    <source>
        <dbReference type="ARBA" id="ARBA00022730"/>
    </source>
</evidence>
<keyword evidence="2" id="KW-0699">rRNA-binding</keyword>
<dbReference type="Pfam" id="PF00276">
    <property type="entry name" value="Ribosomal_L23"/>
    <property type="match status" value="1"/>
</dbReference>
<dbReference type="Gene3D" id="3.30.70.330">
    <property type="match status" value="1"/>
</dbReference>
<sequence length="244" mass="27179">MAVVFSCSNMIIQLRNHHSPSVKTVAFSKGVFVNPINFKIASSFTRKSSPFAIKAYQNESDQSQTEVQPKRSTATPTNPEVDNFKEPEEEPQPQSLKLAKAKAKAATDQSPTEVQPKRSTATPTNPEVDNFKEPEEEPQSLKLAKAKAKAATALQTSMDYQQVLKYPLVTEAAIQSIIKENTLVFMVDVRANKKDIRNAFENMLKIKTKKINTLINYDGTKKAYIQLPPENQAATIAKRLKILA</sequence>
<dbReference type="SUPFAM" id="SSF54189">
    <property type="entry name" value="Ribosomal proteins S24e, L23 and L15e"/>
    <property type="match status" value="1"/>
</dbReference>
<dbReference type="InParanoid" id="A0A251T7S0"/>
<accession>A0A251T7S0</accession>
<dbReference type="InterPro" id="IPR012677">
    <property type="entry name" value="Nucleotide-bd_a/b_plait_sf"/>
</dbReference>
<keyword evidence="8" id="KW-1185">Reference proteome</keyword>
<dbReference type="FunFam" id="3.30.70.330:FF:000532">
    <property type="entry name" value="50S ribosomal protein L23"/>
    <property type="match status" value="1"/>
</dbReference>
<dbReference type="GO" id="GO:0003735">
    <property type="term" value="F:structural constituent of ribosome"/>
    <property type="evidence" value="ECO:0000318"/>
    <property type="project" value="GO_Central"/>
</dbReference>
<name>A0A251T7S0_HELAN</name>